<evidence type="ECO:0000313" key="2">
    <source>
        <dbReference type="EMBL" id="EDW60816.1"/>
    </source>
</evidence>
<dbReference type="HOGENOM" id="CLU_156789_0_0_1"/>
<dbReference type="OrthoDB" id="8004934at2759"/>
<dbReference type="OMA" id="ISTIYMH"/>
<dbReference type="eggNOG" id="ENOG502TBF5">
    <property type="taxonomic scope" value="Eukaryota"/>
</dbReference>
<dbReference type="Proteomes" id="UP000008792">
    <property type="component" value="Unassembled WGS sequence"/>
</dbReference>
<evidence type="ECO:0000256" key="1">
    <source>
        <dbReference type="SAM" id="SignalP"/>
    </source>
</evidence>
<sequence>MQAKLVASQLWLICLVFVPLIAANAGYRASPKLAGPAAHLAHSPEDNMLNSLDAALEKISHVYMQALLSGTHTPELEISLRALEMELYELLDQLFKQHRLKEYMKYEAEVTRQMIIYNLLKELFGYTQHSEKSK</sequence>
<keyword evidence="3" id="KW-1185">Reference proteome</keyword>
<dbReference type="KEGG" id="dvi:6627013"/>
<dbReference type="EMBL" id="CH940648">
    <property type="protein sequence ID" value="EDW60816.1"/>
    <property type="molecule type" value="Genomic_DNA"/>
</dbReference>
<keyword evidence="1" id="KW-0732">Signal</keyword>
<dbReference type="InParanoid" id="B4LL79"/>
<feature type="chain" id="PRO_5002812776" evidence="1">
    <location>
        <begin position="24"/>
        <end position="134"/>
    </location>
</feature>
<feature type="signal peptide" evidence="1">
    <location>
        <begin position="1"/>
        <end position="23"/>
    </location>
</feature>
<dbReference type="AlphaFoldDB" id="B4LL79"/>
<proteinExistence type="predicted"/>
<evidence type="ECO:0000313" key="3">
    <source>
        <dbReference type="Proteomes" id="UP000008792"/>
    </source>
</evidence>
<organism evidence="2 3">
    <name type="scientific">Drosophila virilis</name>
    <name type="common">Fruit fly</name>
    <dbReference type="NCBI Taxonomy" id="7244"/>
    <lineage>
        <taxon>Eukaryota</taxon>
        <taxon>Metazoa</taxon>
        <taxon>Ecdysozoa</taxon>
        <taxon>Arthropoda</taxon>
        <taxon>Hexapoda</taxon>
        <taxon>Insecta</taxon>
        <taxon>Pterygota</taxon>
        <taxon>Neoptera</taxon>
        <taxon>Endopterygota</taxon>
        <taxon>Diptera</taxon>
        <taxon>Brachycera</taxon>
        <taxon>Muscomorpha</taxon>
        <taxon>Ephydroidea</taxon>
        <taxon>Drosophilidae</taxon>
        <taxon>Drosophila</taxon>
    </lineage>
</organism>
<name>B4LL79_DROVI</name>
<reference evidence="2 3" key="1">
    <citation type="journal article" date="2007" name="Nature">
        <title>Evolution of genes and genomes on the Drosophila phylogeny.</title>
        <authorList>
            <consortium name="Drosophila 12 Genomes Consortium"/>
            <person name="Clark A.G."/>
            <person name="Eisen M.B."/>
            <person name="Smith D.R."/>
            <person name="Bergman C.M."/>
            <person name="Oliver B."/>
            <person name="Markow T.A."/>
            <person name="Kaufman T.C."/>
            <person name="Kellis M."/>
            <person name="Gelbart W."/>
            <person name="Iyer V.N."/>
            <person name="Pollard D.A."/>
            <person name="Sackton T.B."/>
            <person name="Larracuente A.M."/>
            <person name="Singh N.D."/>
            <person name="Abad J.P."/>
            <person name="Abt D.N."/>
            <person name="Adryan B."/>
            <person name="Aguade M."/>
            <person name="Akashi H."/>
            <person name="Anderson W.W."/>
            <person name="Aquadro C.F."/>
            <person name="Ardell D.H."/>
            <person name="Arguello R."/>
            <person name="Artieri C.G."/>
            <person name="Barbash D.A."/>
            <person name="Barker D."/>
            <person name="Barsanti P."/>
            <person name="Batterham P."/>
            <person name="Batzoglou S."/>
            <person name="Begun D."/>
            <person name="Bhutkar A."/>
            <person name="Blanco E."/>
            <person name="Bosak S.A."/>
            <person name="Bradley R.K."/>
            <person name="Brand A.D."/>
            <person name="Brent M.R."/>
            <person name="Brooks A.N."/>
            <person name="Brown R.H."/>
            <person name="Butlin R.K."/>
            <person name="Caggese C."/>
            <person name="Calvi B.R."/>
            <person name="Bernardo de Carvalho A."/>
            <person name="Caspi A."/>
            <person name="Castrezana S."/>
            <person name="Celniker S.E."/>
            <person name="Chang J.L."/>
            <person name="Chapple C."/>
            <person name="Chatterji S."/>
            <person name="Chinwalla A."/>
            <person name="Civetta A."/>
            <person name="Clifton S.W."/>
            <person name="Comeron J.M."/>
            <person name="Costello J.C."/>
            <person name="Coyne J.A."/>
            <person name="Daub J."/>
            <person name="David R.G."/>
            <person name="Delcher A.L."/>
            <person name="Delehaunty K."/>
            <person name="Do C.B."/>
            <person name="Ebling H."/>
            <person name="Edwards K."/>
            <person name="Eickbush T."/>
            <person name="Evans J.D."/>
            <person name="Filipski A."/>
            <person name="Findeiss S."/>
            <person name="Freyhult E."/>
            <person name="Fulton L."/>
            <person name="Fulton R."/>
            <person name="Garcia A.C."/>
            <person name="Gardiner A."/>
            <person name="Garfield D.A."/>
            <person name="Garvin B.E."/>
            <person name="Gibson G."/>
            <person name="Gilbert D."/>
            <person name="Gnerre S."/>
            <person name="Godfrey J."/>
            <person name="Good R."/>
            <person name="Gotea V."/>
            <person name="Gravely B."/>
            <person name="Greenberg A.J."/>
            <person name="Griffiths-Jones S."/>
            <person name="Gross S."/>
            <person name="Guigo R."/>
            <person name="Gustafson E.A."/>
            <person name="Haerty W."/>
            <person name="Hahn M.W."/>
            <person name="Halligan D.L."/>
            <person name="Halpern A.L."/>
            <person name="Halter G.M."/>
            <person name="Han M.V."/>
            <person name="Heger A."/>
            <person name="Hillier L."/>
            <person name="Hinrichs A.S."/>
            <person name="Holmes I."/>
            <person name="Hoskins R.A."/>
            <person name="Hubisz M.J."/>
            <person name="Hultmark D."/>
            <person name="Huntley M.A."/>
            <person name="Jaffe D.B."/>
            <person name="Jagadeeshan S."/>
            <person name="Jeck W.R."/>
            <person name="Johnson J."/>
            <person name="Jones C.D."/>
            <person name="Jordan W.C."/>
            <person name="Karpen G.H."/>
            <person name="Kataoka E."/>
            <person name="Keightley P.D."/>
            <person name="Kheradpour P."/>
            <person name="Kirkness E.F."/>
            <person name="Koerich L.B."/>
            <person name="Kristiansen K."/>
            <person name="Kudrna D."/>
            <person name="Kulathinal R.J."/>
            <person name="Kumar S."/>
            <person name="Kwok R."/>
            <person name="Lander E."/>
            <person name="Langley C.H."/>
            <person name="Lapoint R."/>
            <person name="Lazzaro B.P."/>
            <person name="Lee S.J."/>
            <person name="Levesque L."/>
            <person name="Li R."/>
            <person name="Lin C.F."/>
            <person name="Lin M.F."/>
            <person name="Lindblad-Toh K."/>
            <person name="Llopart A."/>
            <person name="Long M."/>
            <person name="Low L."/>
            <person name="Lozovsky E."/>
            <person name="Lu J."/>
            <person name="Luo M."/>
            <person name="Machado C.A."/>
            <person name="Makalowski W."/>
            <person name="Marzo M."/>
            <person name="Matsuda M."/>
            <person name="Matzkin L."/>
            <person name="McAllister B."/>
            <person name="McBride C.S."/>
            <person name="McKernan B."/>
            <person name="McKernan K."/>
            <person name="Mendez-Lago M."/>
            <person name="Minx P."/>
            <person name="Mollenhauer M.U."/>
            <person name="Montooth K."/>
            <person name="Mount S.M."/>
            <person name="Mu X."/>
            <person name="Myers E."/>
            <person name="Negre B."/>
            <person name="Newfeld S."/>
            <person name="Nielsen R."/>
            <person name="Noor M.A."/>
            <person name="O'Grady P."/>
            <person name="Pachter L."/>
            <person name="Papaceit M."/>
            <person name="Parisi M.J."/>
            <person name="Parisi M."/>
            <person name="Parts L."/>
            <person name="Pedersen J.S."/>
            <person name="Pesole G."/>
            <person name="Phillippy A.M."/>
            <person name="Ponting C.P."/>
            <person name="Pop M."/>
            <person name="Porcelli D."/>
            <person name="Powell J.R."/>
            <person name="Prohaska S."/>
            <person name="Pruitt K."/>
            <person name="Puig M."/>
            <person name="Quesneville H."/>
            <person name="Ram K.R."/>
            <person name="Rand D."/>
            <person name="Rasmussen M.D."/>
            <person name="Reed L.K."/>
            <person name="Reenan R."/>
            <person name="Reily A."/>
            <person name="Remington K.A."/>
            <person name="Rieger T.T."/>
            <person name="Ritchie M.G."/>
            <person name="Robin C."/>
            <person name="Rogers Y.H."/>
            <person name="Rohde C."/>
            <person name="Rozas J."/>
            <person name="Rubenfield M.J."/>
            <person name="Ruiz A."/>
            <person name="Russo S."/>
            <person name="Salzberg S.L."/>
            <person name="Sanchez-Gracia A."/>
            <person name="Saranga D.J."/>
            <person name="Sato H."/>
            <person name="Schaeffer S.W."/>
            <person name="Schatz M.C."/>
            <person name="Schlenke T."/>
            <person name="Schwartz R."/>
            <person name="Segarra C."/>
            <person name="Singh R.S."/>
            <person name="Sirot L."/>
            <person name="Sirota M."/>
            <person name="Sisneros N.B."/>
            <person name="Smith C.D."/>
            <person name="Smith T.F."/>
            <person name="Spieth J."/>
            <person name="Stage D.E."/>
            <person name="Stark A."/>
            <person name="Stephan W."/>
            <person name="Strausberg R.L."/>
            <person name="Strempel S."/>
            <person name="Sturgill D."/>
            <person name="Sutton G."/>
            <person name="Sutton G.G."/>
            <person name="Tao W."/>
            <person name="Teichmann S."/>
            <person name="Tobari Y.N."/>
            <person name="Tomimura Y."/>
            <person name="Tsolas J.M."/>
            <person name="Valente V.L."/>
            <person name="Venter E."/>
            <person name="Venter J.C."/>
            <person name="Vicario S."/>
            <person name="Vieira F.G."/>
            <person name="Vilella A.J."/>
            <person name="Villasante A."/>
            <person name="Walenz B."/>
            <person name="Wang J."/>
            <person name="Wasserman M."/>
            <person name="Watts T."/>
            <person name="Wilson D."/>
            <person name="Wilson R.K."/>
            <person name="Wing R.A."/>
            <person name="Wolfner M.F."/>
            <person name="Wong A."/>
            <person name="Wong G.K."/>
            <person name="Wu C.I."/>
            <person name="Wu G."/>
            <person name="Yamamoto D."/>
            <person name="Yang H.P."/>
            <person name="Yang S.P."/>
            <person name="Yorke J.A."/>
            <person name="Yoshida K."/>
            <person name="Zdobnov E."/>
            <person name="Zhang P."/>
            <person name="Zhang Y."/>
            <person name="Zimin A.V."/>
            <person name="Baldwin J."/>
            <person name="Abdouelleil A."/>
            <person name="Abdulkadir J."/>
            <person name="Abebe A."/>
            <person name="Abera B."/>
            <person name="Abreu J."/>
            <person name="Acer S.C."/>
            <person name="Aftuck L."/>
            <person name="Alexander A."/>
            <person name="An P."/>
            <person name="Anderson E."/>
            <person name="Anderson S."/>
            <person name="Arachi H."/>
            <person name="Azer M."/>
            <person name="Bachantsang P."/>
            <person name="Barry A."/>
            <person name="Bayul T."/>
            <person name="Berlin A."/>
            <person name="Bessette D."/>
            <person name="Bloom T."/>
            <person name="Blye J."/>
            <person name="Boguslavskiy L."/>
            <person name="Bonnet C."/>
            <person name="Boukhgalter B."/>
            <person name="Bourzgui I."/>
            <person name="Brown A."/>
            <person name="Cahill P."/>
            <person name="Channer S."/>
            <person name="Cheshatsang Y."/>
            <person name="Chuda L."/>
            <person name="Citroen M."/>
            <person name="Collymore A."/>
            <person name="Cooke P."/>
            <person name="Costello M."/>
            <person name="D'Aco K."/>
            <person name="Daza R."/>
            <person name="De Haan G."/>
            <person name="DeGray S."/>
            <person name="DeMaso C."/>
            <person name="Dhargay N."/>
            <person name="Dooley K."/>
            <person name="Dooley E."/>
            <person name="Doricent M."/>
            <person name="Dorje P."/>
            <person name="Dorjee K."/>
            <person name="Dupes A."/>
            <person name="Elong R."/>
            <person name="Falk J."/>
            <person name="Farina A."/>
            <person name="Faro S."/>
            <person name="Ferguson D."/>
            <person name="Fisher S."/>
            <person name="Foley C.D."/>
            <person name="Franke A."/>
            <person name="Friedrich D."/>
            <person name="Gadbois L."/>
            <person name="Gearin G."/>
            <person name="Gearin C.R."/>
            <person name="Giannoukos G."/>
            <person name="Goode T."/>
            <person name="Graham J."/>
            <person name="Grandbois E."/>
            <person name="Grewal S."/>
            <person name="Gyaltsen K."/>
            <person name="Hafez N."/>
            <person name="Hagos B."/>
            <person name="Hall J."/>
            <person name="Henson C."/>
            <person name="Hollinger A."/>
            <person name="Honan T."/>
            <person name="Huard M.D."/>
            <person name="Hughes L."/>
            <person name="Hurhula B."/>
            <person name="Husby M.E."/>
            <person name="Kamat A."/>
            <person name="Kanga B."/>
            <person name="Kashin S."/>
            <person name="Khazanovich D."/>
            <person name="Kisner P."/>
            <person name="Lance K."/>
            <person name="Lara M."/>
            <person name="Lee W."/>
            <person name="Lennon N."/>
            <person name="Letendre F."/>
            <person name="LeVine R."/>
            <person name="Lipovsky A."/>
            <person name="Liu X."/>
            <person name="Liu J."/>
            <person name="Liu S."/>
            <person name="Lokyitsang T."/>
            <person name="Lokyitsang Y."/>
            <person name="Lubonja R."/>
            <person name="Lui A."/>
            <person name="MacDonald P."/>
            <person name="Magnisalis V."/>
            <person name="Maru K."/>
            <person name="Matthews C."/>
            <person name="McCusker W."/>
            <person name="McDonough S."/>
            <person name="Mehta T."/>
            <person name="Meldrim J."/>
            <person name="Meneus L."/>
            <person name="Mihai O."/>
            <person name="Mihalev A."/>
            <person name="Mihova T."/>
            <person name="Mittelman R."/>
            <person name="Mlenga V."/>
            <person name="Montmayeur A."/>
            <person name="Mulrain L."/>
            <person name="Navidi A."/>
            <person name="Naylor J."/>
            <person name="Negash T."/>
            <person name="Nguyen T."/>
            <person name="Nguyen N."/>
            <person name="Nicol R."/>
            <person name="Norbu C."/>
            <person name="Norbu N."/>
            <person name="Novod N."/>
            <person name="O'Neill B."/>
            <person name="Osman S."/>
            <person name="Markiewicz E."/>
            <person name="Oyono O.L."/>
            <person name="Patti C."/>
            <person name="Phunkhang P."/>
            <person name="Pierre F."/>
            <person name="Priest M."/>
            <person name="Raghuraman S."/>
            <person name="Rege F."/>
            <person name="Reyes R."/>
            <person name="Rise C."/>
            <person name="Rogov P."/>
            <person name="Ross K."/>
            <person name="Ryan E."/>
            <person name="Settipalli S."/>
            <person name="Shea T."/>
            <person name="Sherpa N."/>
            <person name="Shi L."/>
            <person name="Shih D."/>
            <person name="Sparrow T."/>
            <person name="Spaulding J."/>
            <person name="Stalker J."/>
            <person name="Stange-Thomann N."/>
            <person name="Stavropoulos S."/>
            <person name="Stone C."/>
            <person name="Strader C."/>
            <person name="Tesfaye S."/>
            <person name="Thomson T."/>
            <person name="Thoulutsang Y."/>
            <person name="Thoulutsang D."/>
            <person name="Topham K."/>
            <person name="Topping I."/>
            <person name="Tsamla T."/>
            <person name="Vassiliev H."/>
            <person name="Vo A."/>
            <person name="Wangchuk T."/>
            <person name="Wangdi T."/>
            <person name="Weiand M."/>
            <person name="Wilkinson J."/>
            <person name="Wilson A."/>
            <person name="Yadav S."/>
            <person name="Young G."/>
            <person name="Yu Q."/>
            <person name="Zembek L."/>
            <person name="Zhong D."/>
            <person name="Zimmer A."/>
            <person name="Zwirko Z."/>
            <person name="Jaffe D.B."/>
            <person name="Alvarez P."/>
            <person name="Brockman W."/>
            <person name="Butler J."/>
            <person name="Chin C."/>
            <person name="Gnerre S."/>
            <person name="Grabherr M."/>
            <person name="Kleber M."/>
            <person name="Mauceli E."/>
            <person name="MacCallum I."/>
        </authorList>
    </citation>
    <scope>NUCLEOTIDE SEQUENCE [LARGE SCALE GENOMIC DNA]</scope>
    <source>
        <strain evidence="3">Tucson 15010-1051.87</strain>
    </source>
</reference>
<dbReference type="PhylomeDB" id="B4LL79"/>
<accession>B4LL79</accession>
<protein>
    <submittedName>
        <fullName evidence="2">Uncharacterized protein</fullName>
    </submittedName>
</protein>
<gene>
    <name evidence="2" type="primary">Dvir\GJ20654</name>
    <name evidence="2" type="ORF">Dvir_GJ20654</name>
</gene>